<evidence type="ECO:0000313" key="1">
    <source>
        <dbReference type="EMBL" id="MRY96061.1"/>
    </source>
</evidence>
<evidence type="ECO:0000313" key="2">
    <source>
        <dbReference type="Proteomes" id="UP000461276"/>
    </source>
</evidence>
<proteinExistence type="predicted"/>
<accession>A0A7K0H2P2</accession>
<dbReference type="Proteomes" id="UP000461276">
    <property type="component" value="Unassembled WGS sequence"/>
</dbReference>
<name>A0A7K0H2P2_PARDI</name>
<sequence length="185" mass="19400">NGYFKVLTDGSIETRNANVSGIVKADKGKIGGFTIESGRLYWKSRDYFGNDSRSLKLGVSSSSTEGIVDVAFNGATDGRFGVKSVGATSGGAAIYASTGPLTYPASGMTYAGFFVGPVDVRDTGNGLISDVCASKGFRYIKSRNSDGTYVYNEGVNWGDGAAQNPDLDKIRLIVRGGIIVGYTGE</sequence>
<dbReference type="AlphaFoldDB" id="A0A7K0H2P2"/>
<feature type="non-terminal residue" evidence="1">
    <location>
        <position position="1"/>
    </location>
</feature>
<dbReference type="EMBL" id="WKMY01000061">
    <property type="protein sequence ID" value="MRY96061.1"/>
    <property type="molecule type" value="Genomic_DNA"/>
</dbReference>
<gene>
    <name evidence="1" type="ORF">GKD67_23095</name>
</gene>
<protein>
    <submittedName>
        <fullName evidence="1">Uncharacterized protein</fullName>
    </submittedName>
</protein>
<organism evidence="1 2">
    <name type="scientific">Parabacteroides distasonis</name>
    <dbReference type="NCBI Taxonomy" id="823"/>
    <lineage>
        <taxon>Bacteria</taxon>
        <taxon>Pseudomonadati</taxon>
        <taxon>Bacteroidota</taxon>
        <taxon>Bacteroidia</taxon>
        <taxon>Bacteroidales</taxon>
        <taxon>Tannerellaceae</taxon>
        <taxon>Parabacteroides</taxon>
    </lineage>
</organism>
<comment type="caution">
    <text evidence="1">The sequence shown here is derived from an EMBL/GenBank/DDBJ whole genome shotgun (WGS) entry which is preliminary data.</text>
</comment>
<reference evidence="1 2" key="1">
    <citation type="journal article" date="2019" name="Nat. Med.">
        <title>A library of human gut bacterial isolates paired with longitudinal multiomics data enables mechanistic microbiome research.</title>
        <authorList>
            <person name="Poyet M."/>
            <person name="Groussin M."/>
            <person name="Gibbons S.M."/>
            <person name="Avila-Pacheco J."/>
            <person name="Jiang X."/>
            <person name="Kearney S.M."/>
            <person name="Perrotta A.R."/>
            <person name="Berdy B."/>
            <person name="Zhao S."/>
            <person name="Lieberman T.D."/>
            <person name="Swanson P.K."/>
            <person name="Smith M."/>
            <person name="Roesemann S."/>
            <person name="Alexander J.E."/>
            <person name="Rich S.A."/>
            <person name="Livny J."/>
            <person name="Vlamakis H."/>
            <person name="Clish C."/>
            <person name="Bullock K."/>
            <person name="Deik A."/>
            <person name="Scott J."/>
            <person name="Pierce K.A."/>
            <person name="Xavier R.J."/>
            <person name="Alm E.J."/>
        </authorList>
    </citation>
    <scope>NUCLEOTIDE SEQUENCE [LARGE SCALE GENOMIC DNA]</scope>
    <source>
        <strain evidence="1 2">BIOML-A9</strain>
    </source>
</reference>